<evidence type="ECO:0000256" key="10">
    <source>
        <dbReference type="SAM" id="Phobius"/>
    </source>
</evidence>
<name>A0A6A5WIF0_9PLEO</name>
<keyword evidence="2" id="KW-0813">Transport</keyword>
<dbReference type="Pfam" id="PF15413">
    <property type="entry name" value="PH_11"/>
    <property type="match status" value="1"/>
</dbReference>
<feature type="region of interest" description="Disordered" evidence="9">
    <location>
        <begin position="595"/>
        <end position="656"/>
    </location>
</feature>
<dbReference type="GO" id="GO:0008289">
    <property type="term" value="F:lipid binding"/>
    <property type="evidence" value="ECO:0007669"/>
    <property type="project" value="UniProtKB-KW"/>
</dbReference>
<keyword evidence="3 10" id="KW-0812">Transmembrane</keyword>
<feature type="region of interest" description="Disordered" evidence="9">
    <location>
        <begin position="538"/>
        <end position="559"/>
    </location>
</feature>
<keyword evidence="5 10" id="KW-1133">Transmembrane helix</keyword>
<dbReference type="OrthoDB" id="26740at2759"/>
<feature type="region of interest" description="Disordered" evidence="9">
    <location>
        <begin position="779"/>
        <end position="884"/>
    </location>
</feature>
<feature type="compositionally biased region" description="Polar residues" evidence="9">
    <location>
        <begin position="641"/>
        <end position="655"/>
    </location>
</feature>
<dbReference type="InterPro" id="IPR031468">
    <property type="entry name" value="SMP_LBD"/>
</dbReference>
<feature type="region of interest" description="Disordered" evidence="9">
    <location>
        <begin position="699"/>
        <end position="746"/>
    </location>
</feature>
<keyword evidence="4" id="KW-0256">Endoplasmic reticulum</keyword>
<dbReference type="CDD" id="cd21675">
    <property type="entry name" value="SMP_TEX2"/>
    <property type="match status" value="1"/>
</dbReference>
<feature type="transmembrane region" description="Helical" evidence="10">
    <location>
        <begin position="7"/>
        <end position="31"/>
    </location>
</feature>
<evidence type="ECO:0000256" key="6">
    <source>
        <dbReference type="ARBA" id="ARBA00023055"/>
    </source>
</evidence>
<feature type="compositionally biased region" description="Polar residues" evidence="9">
    <location>
        <begin position="490"/>
        <end position="499"/>
    </location>
</feature>
<accession>A0A6A5WIF0</accession>
<keyword evidence="8 10" id="KW-0472">Membrane</keyword>
<evidence type="ECO:0000313" key="12">
    <source>
        <dbReference type="EMBL" id="KAF2000798.1"/>
    </source>
</evidence>
<feature type="compositionally biased region" description="Polar residues" evidence="9">
    <location>
        <begin position="788"/>
        <end position="797"/>
    </location>
</feature>
<feature type="compositionally biased region" description="Pro residues" evidence="9">
    <location>
        <begin position="732"/>
        <end position="742"/>
    </location>
</feature>
<reference evidence="12" key="1">
    <citation type="journal article" date="2020" name="Stud. Mycol.">
        <title>101 Dothideomycetes genomes: a test case for predicting lifestyles and emergence of pathogens.</title>
        <authorList>
            <person name="Haridas S."/>
            <person name="Albert R."/>
            <person name="Binder M."/>
            <person name="Bloem J."/>
            <person name="Labutti K."/>
            <person name="Salamov A."/>
            <person name="Andreopoulos B."/>
            <person name="Baker S."/>
            <person name="Barry K."/>
            <person name="Bills G."/>
            <person name="Bluhm B."/>
            <person name="Cannon C."/>
            <person name="Castanera R."/>
            <person name="Culley D."/>
            <person name="Daum C."/>
            <person name="Ezra D."/>
            <person name="Gonzalez J."/>
            <person name="Henrissat B."/>
            <person name="Kuo A."/>
            <person name="Liang C."/>
            <person name="Lipzen A."/>
            <person name="Lutzoni F."/>
            <person name="Magnuson J."/>
            <person name="Mondo S."/>
            <person name="Nolan M."/>
            <person name="Ohm R."/>
            <person name="Pangilinan J."/>
            <person name="Park H.-J."/>
            <person name="Ramirez L."/>
            <person name="Alfaro M."/>
            <person name="Sun H."/>
            <person name="Tritt A."/>
            <person name="Yoshinaga Y."/>
            <person name="Zwiers L.-H."/>
            <person name="Turgeon B."/>
            <person name="Goodwin S."/>
            <person name="Spatafora J."/>
            <person name="Crous P."/>
            <person name="Grigoriev I."/>
        </authorList>
    </citation>
    <scope>NUCLEOTIDE SEQUENCE</scope>
    <source>
        <strain evidence="12">CBS 123094</strain>
    </source>
</reference>
<dbReference type="EMBL" id="ML977587">
    <property type="protein sequence ID" value="KAF2000798.1"/>
    <property type="molecule type" value="Genomic_DNA"/>
</dbReference>
<dbReference type="GO" id="GO:1990456">
    <property type="term" value="P:mitochondrion-endoplasmic reticulum membrane tethering"/>
    <property type="evidence" value="ECO:0007669"/>
    <property type="project" value="TreeGrafter"/>
</dbReference>
<feature type="domain" description="SMP-LTD" evidence="11">
    <location>
        <begin position="270"/>
        <end position="463"/>
    </location>
</feature>
<evidence type="ECO:0000256" key="5">
    <source>
        <dbReference type="ARBA" id="ARBA00022989"/>
    </source>
</evidence>
<protein>
    <recommendedName>
        <fullName evidence="11">SMP-LTD domain-containing protein</fullName>
    </recommendedName>
</protein>
<dbReference type="PROSITE" id="PS51847">
    <property type="entry name" value="SMP"/>
    <property type="match status" value="1"/>
</dbReference>
<dbReference type="PANTHER" id="PTHR13466:SF19">
    <property type="entry name" value="NUCLEUS-VACUOLE JUNCTION PROTEIN 2"/>
    <property type="match status" value="1"/>
</dbReference>
<evidence type="ECO:0000256" key="3">
    <source>
        <dbReference type="ARBA" id="ARBA00022692"/>
    </source>
</evidence>
<evidence type="ECO:0000256" key="2">
    <source>
        <dbReference type="ARBA" id="ARBA00022448"/>
    </source>
</evidence>
<feature type="region of interest" description="Disordered" evidence="9">
    <location>
        <begin position="483"/>
        <end position="524"/>
    </location>
</feature>
<dbReference type="GO" id="GO:0032865">
    <property type="term" value="C:ERMES complex"/>
    <property type="evidence" value="ECO:0007669"/>
    <property type="project" value="TreeGrafter"/>
</dbReference>
<organism evidence="12 13">
    <name type="scientific">Amniculicola lignicola CBS 123094</name>
    <dbReference type="NCBI Taxonomy" id="1392246"/>
    <lineage>
        <taxon>Eukaryota</taxon>
        <taxon>Fungi</taxon>
        <taxon>Dikarya</taxon>
        <taxon>Ascomycota</taxon>
        <taxon>Pezizomycotina</taxon>
        <taxon>Dothideomycetes</taxon>
        <taxon>Pleosporomycetidae</taxon>
        <taxon>Pleosporales</taxon>
        <taxon>Amniculicolaceae</taxon>
        <taxon>Amniculicola</taxon>
    </lineage>
</organism>
<dbReference type="GO" id="GO:0015914">
    <property type="term" value="P:phospholipid transport"/>
    <property type="evidence" value="ECO:0007669"/>
    <property type="project" value="TreeGrafter"/>
</dbReference>
<sequence>MNFSVAVAIYLLGGITFIPLLLSLLLLHAYLAFPVKEPTQDTGTGNDDASIPSPKPATAFPGLEGLPDELKVRPIVPDAAAGYFAVCREFVPGGTNGKPPDRSTQPATSIAPESPSVYQSMYRSVFDRNKTSTSTLEGSKLKNKKSRNVFYIVLRLGHLMMYDDADQLEVRHVLSLAHYEIDIYAGGDDVPEGELWIKRNCLRLSQTSQVQASAMDSQPYYLFSENSSEKEDFYHAMLRSQESGPCRTRPEPLGFDSADAVKLVQQLHASEETLHTRWINALIGRLFLALYKTSHVEKMIWTKITKKISRVPKPAFISNVHVRKIDMGHLPPFITNPKLRELTIEGDMVVEADISYKGNFRLEVSAIARIELGTRFKPREVTLVLASILKKLDGHVLLRIKPPPSNRIWVSFETVPKMELSLEPIVSTRQITYGVILRAIENRIREVVSETLVFPNWDDIPFSDSQLLQFRGGIWANTEQLGESQLPLEDQTSPNTANGRTDLEDGASNVPTSQFVQKDEIQSSTTPLDIVSSLDQNLGPWTATESQPPTKPKAMRSGSFSSVASPLVDLNAANASVTATDVAGFDEVVPTSIGTLSRRRPKTSQISSISSPDQHKDAEMESSIRSMSHKHHSVISEDPDSQSNQGHVSPQNISESVDKRQIFSQSLNSAMAAGKKWFVARQTSDASANLATTLGTAEDPLRHDYSQDTSLSKSYDEREIDSTFPPMGRGQPLPPPGVPLPSPKADKRWAIPATSTFANLTKRKPVSLKMPTSFQDSDSLHDYYEPSSHLNNASSASRGAETVSHPGAINTTKGSRRKLSLVQSGGFSGPTTRRSRLSNPETHVQEMFVVEAPVTSPIDIEQDHGQRRGQSASDLQTNSDSPPL</sequence>
<dbReference type="PANTHER" id="PTHR13466">
    <property type="entry name" value="TEX2 PROTEIN-RELATED"/>
    <property type="match status" value="1"/>
</dbReference>
<evidence type="ECO:0000256" key="8">
    <source>
        <dbReference type="ARBA" id="ARBA00023136"/>
    </source>
</evidence>
<dbReference type="AlphaFoldDB" id="A0A6A5WIF0"/>
<evidence type="ECO:0000313" key="13">
    <source>
        <dbReference type="Proteomes" id="UP000799779"/>
    </source>
</evidence>
<keyword evidence="6" id="KW-0445">Lipid transport</keyword>
<gene>
    <name evidence="12" type="ORF">P154DRAFT_491587</name>
</gene>
<evidence type="ECO:0000256" key="4">
    <source>
        <dbReference type="ARBA" id="ARBA00022824"/>
    </source>
</evidence>
<feature type="compositionally biased region" description="Polar residues" evidence="9">
    <location>
        <begin position="603"/>
        <end position="612"/>
    </location>
</feature>
<feature type="compositionally biased region" description="Polar residues" evidence="9">
    <location>
        <begin position="509"/>
        <end position="524"/>
    </location>
</feature>
<feature type="compositionally biased region" description="Polar residues" evidence="9">
    <location>
        <begin position="868"/>
        <end position="884"/>
    </location>
</feature>
<evidence type="ECO:0000256" key="7">
    <source>
        <dbReference type="ARBA" id="ARBA00023121"/>
    </source>
</evidence>
<comment type="subcellular location">
    <subcellularLocation>
        <location evidence="1">Endoplasmic reticulum membrane</location>
    </subcellularLocation>
</comment>
<evidence type="ECO:0000256" key="9">
    <source>
        <dbReference type="SAM" id="MobiDB-lite"/>
    </source>
</evidence>
<dbReference type="Proteomes" id="UP000799779">
    <property type="component" value="Unassembled WGS sequence"/>
</dbReference>
<dbReference type="GO" id="GO:0005789">
    <property type="term" value="C:endoplasmic reticulum membrane"/>
    <property type="evidence" value="ECO:0007669"/>
    <property type="project" value="UniProtKB-SubCell"/>
</dbReference>
<keyword evidence="13" id="KW-1185">Reference proteome</keyword>
<proteinExistence type="predicted"/>
<evidence type="ECO:0000259" key="11">
    <source>
        <dbReference type="PROSITE" id="PS51847"/>
    </source>
</evidence>
<feature type="compositionally biased region" description="Polar residues" evidence="9">
    <location>
        <begin position="821"/>
        <end position="842"/>
    </location>
</feature>
<keyword evidence="7" id="KW-0446">Lipid-binding</keyword>
<evidence type="ECO:0000256" key="1">
    <source>
        <dbReference type="ARBA" id="ARBA00004586"/>
    </source>
</evidence>